<proteinExistence type="predicted"/>
<dbReference type="NCBIfam" id="TIGR04183">
    <property type="entry name" value="Por_Secre_tail"/>
    <property type="match status" value="1"/>
</dbReference>
<dbReference type="Gene3D" id="2.60.40.4070">
    <property type="match status" value="1"/>
</dbReference>
<organism evidence="1">
    <name type="scientific">hydrothermal vent metagenome</name>
    <dbReference type="NCBI Taxonomy" id="652676"/>
    <lineage>
        <taxon>unclassified sequences</taxon>
        <taxon>metagenomes</taxon>
        <taxon>ecological metagenomes</taxon>
    </lineage>
</organism>
<protein>
    <submittedName>
        <fullName evidence="1">Peptidase S8 and S53, subtilisin, kexin, sedolisin</fullName>
    </submittedName>
</protein>
<gene>
    <name evidence="1" type="ORF">MGWOODY_Mmi2257</name>
</gene>
<sequence length="469" mass="52856">MKIENFIASAEVLDSLYYVAQSNFITAPVLFDKDEPTSRVDDSAYPKGLPNEKWRLVSFPGELDNGTLSNKGLNSKHVLYSRDWDNNKWVKPDTLYLGEAYWFKHQYGKKIDFTPGSGKSLPLTPYAMELFPGWNFVGNPFFFSVPISLDQGDLTGPITYGIGEKSGWSEVVTEMQPWGGYLINNNTDTLQVINLMPTQVEVVDNSGLNRINVSPPPREAVNAWRLQISVDSEHYFDHNNYIGRDFRSVEGLDRGDLYEPPMIDGHLAVGFSPEADGGYYHTTDIRSINEVNGVWDLRVLSQEKDGPVDFQIHTIDEPKNNIVVALVDLQQKVAYRDIMETGLMIAEKATVGYDLKMVVGESEFVENEIQRILNGMPTEYALGYNYPNPFNANTRLDYSLPIRSHVSIRLYNMLGQEVAVLVNEEQPYGNRHVVWSGLNKQGSTAASGVYIAEFKAGSYLATRKMILMK</sequence>
<dbReference type="AlphaFoldDB" id="A0A160VIC5"/>
<name>A0A160VIC5_9ZZZZ</name>
<reference evidence="1" key="1">
    <citation type="submission" date="2015-10" db="EMBL/GenBank/DDBJ databases">
        <authorList>
            <person name="Gilbert D.G."/>
        </authorList>
    </citation>
    <scope>NUCLEOTIDE SEQUENCE</scope>
</reference>
<dbReference type="InterPro" id="IPR026444">
    <property type="entry name" value="Secre_tail"/>
</dbReference>
<accession>A0A160VIC5</accession>
<dbReference type="EMBL" id="FAXC01000390">
    <property type="protein sequence ID" value="CUV10282.1"/>
    <property type="molecule type" value="Genomic_DNA"/>
</dbReference>
<evidence type="ECO:0000313" key="1">
    <source>
        <dbReference type="EMBL" id="CUV10282.1"/>
    </source>
</evidence>